<evidence type="ECO:0000256" key="2">
    <source>
        <dbReference type="ARBA" id="ARBA00022801"/>
    </source>
</evidence>
<dbReference type="EC" id="3.1.1.-" evidence="3"/>
<evidence type="ECO:0000313" key="6">
    <source>
        <dbReference type="Proteomes" id="UP001056012"/>
    </source>
</evidence>
<dbReference type="EMBL" id="CP089274">
    <property type="protein sequence ID" value="USP72839.1"/>
    <property type="molecule type" value="Genomic_DNA"/>
</dbReference>
<dbReference type="PANTHER" id="PTHR43918">
    <property type="entry name" value="ACETYLCHOLINESTERASE"/>
    <property type="match status" value="1"/>
</dbReference>
<dbReference type="PROSITE" id="PS00122">
    <property type="entry name" value="CARBOXYLESTERASE_B_1"/>
    <property type="match status" value="1"/>
</dbReference>
<sequence>MLSSAMTGVFQLFVLLLGTTPILADYDTQSSAPTVSIESGQLIGKTISLPNALGPVNQFLGVPFAAPPQRFSPPQRANAFTGPLNATAFKPACIQQFQYPLANAQLTQFLFNNPPPKESEDCLFLNVYAPATPAAGSGRPVLFWIYGGSLQFGNAGQDVYVGNSFAAYEDVIVVTANYRMNVFGFPASPDLPLTGRNLGFLDQRFALEWVQRNIHAFGGDPSKVTLFGESAGGFSIDAILTSFPADSKPPFRAAILQSGQISYRSAPRFSSLPAWNNLTATLGCPGAYSDTLTCVRAANATTIQTIINQNSLDFNPVADDLTLVSNPAARRLSGNIARIPVLGGTNAQESRLFSLGQTNLSAFLQATFGTSAPALIPKLKAAYAPTSSNGLSTDYDIISQIATELSFQCSQALWANATASIGIPTWRYYFNASFSNTQVYPGLGVFHASEIPLVFRTFPGTNTTTQQNALAQFMQGAWARFARNPYAGPGWNAVGTGAEGAVLLGASNVTVGGVYLDGNGTARQGDWNLGVLGDVGNVKGGGVTVLRQEEMDSRCALFRPLFEAVVGKEGMPPVF</sequence>
<gene>
    <name evidence="5" type="ORF">yc1106_00113</name>
</gene>
<keyword evidence="2 3" id="KW-0378">Hydrolase</keyword>
<dbReference type="GO" id="GO:0052689">
    <property type="term" value="F:carboxylic ester hydrolase activity"/>
    <property type="evidence" value="ECO:0007669"/>
    <property type="project" value="TreeGrafter"/>
</dbReference>
<keyword evidence="3" id="KW-0732">Signal</keyword>
<dbReference type="InterPro" id="IPR019826">
    <property type="entry name" value="Carboxylesterase_B_AS"/>
</dbReference>
<organism evidence="5 6">
    <name type="scientific">Curvularia clavata</name>
    <dbReference type="NCBI Taxonomy" id="95742"/>
    <lineage>
        <taxon>Eukaryota</taxon>
        <taxon>Fungi</taxon>
        <taxon>Dikarya</taxon>
        <taxon>Ascomycota</taxon>
        <taxon>Pezizomycotina</taxon>
        <taxon>Dothideomycetes</taxon>
        <taxon>Pleosporomycetidae</taxon>
        <taxon>Pleosporales</taxon>
        <taxon>Pleosporineae</taxon>
        <taxon>Pleosporaceae</taxon>
        <taxon>Curvularia</taxon>
    </lineage>
</organism>
<keyword evidence="6" id="KW-1185">Reference proteome</keyword>
<dbReference type="PANTHER" id="PTHR43918:SF4">
    <property type="entry name" value="CARBOXYLIC ESTER HYDROLASE"/>
    <property type="match status" value="1"/>
</dbReference>
<dbReference type="InterPro" id="IPR029058">
    <property type="entry name" value="AB_hydrolase_fold"/>
</dbReference>
<name>A0A9Q8YZH5_CURCL</name>
<dbReference type="AlphaFoldDB" id="A0A9Q8YZH5"/>
<evidence type="ECO:0000313" key="5">
    <source>
        <dbReference type="EMBL" id="USP72839.1"/>
    </source>
</evidence>
<dbReference type="PROSITE" id="PS00941">
    <property type="entry name" value="CARBOXYLESTERASE_B_2"/>
    <property type="match status" value="1"/>
</dbReference>
<reference evidence="5" key="1">
    <citation type="submission" date="2021-12" db="EMBL/GenBank/DDBJ databases">
        <title>Curvularia clavata genome.</title>
        <authorList>
            <person name="Cao Y."/>
        </authorList>
    </citation>
    <scope>NUCLEOTIDE SEQUENCE</scope>
    <source>
        <strain evidence="5">Yc1106</strain>
    </source>
</reference>
<feature type="domain" description="Carboxylesterase type B" evidence="4">
    <location>
        <begin position="32"/>
        <end position="484"/>
    </location>
</feature>
<comment type="similarity">
    <text evidence="1 3">Belongs to the type-B carboxylesterase/lipase family.</text>
</comment>
<dbReference type="InterPro" id="IPR050654">
    <property type="entry name" value="AChE-related_enzymes"/>
</dbReference>
<dbReference type="InterPro" id="IPR019819">
    <property type="entry name" value="Carboxylesterase_B_CS"/>
</dbReference>
<feature type="chain" id="PRO_5040538333" description="Carboxylic ester hydrolase" evidence="3">
    <location>
        <begin position="25"/>
        <end position="575"/>
    </location>
</feature>
<protein>
    <recommendedName>
        <fullName evidence="3">Carboxylic ester hydrolase</fullName>
        <ecNumber evidence="3">3.1.1.-</ecNumber>
    </recommendedName>
</protein>
<dbReference type="SUPFAM" id="SSF53474">
    <property type="entry name" value="alpha/beta-Hydrolases"/>
    <property type="match status" value="1"/>
</dbReference>
<dbReference type="Pfam" id="PF00135">
    <property type="entry name" value="COesterase"/>
    <property type="match status" value="1"/>
</dbReference>
<dbReference type="VEuPathDB" id="FungiDB:yc1106_00113"/>
<feature type="signal peptide" evidence="3">
    <location>
        <begin position="1"/>
        <end position="24"/>
    </location>
</feature>
<evidence type="ECO:0000256" key="1">
    <source>
        <dbReference type="ARBA" id="ARBA00005964"/>
    </source>
</evidence>
<evidence type="ECO:0000259" key="4">
    <source>
        <dbReference type="Pfam" id="PF00135"/>
    </source>
</evidence>
<dbReference type="Gene3D" id="3.40.50.1820">
    <property type="entry name" value="alpha/beta hydrolase"/>
    <property type="match status" value="1"/>
</dbReference>
<dbReference type="Proteomes" id="UP001056012">
    <property type="component" value="Chromosome 1"/>
</dbReference>
<evidence type="ECO:0000256" key="3">
    <source>
        <dbReference type="RuleBase" id="RU361235"/>
    </source>
</evidence>
<proteinExistence type="inferred from homology"/>
<accession>A0A9Q8YZH5</accession>
<dbReference type="OrthoDB" id="408631at2759"/>
<dbReference type="InterPro" id="IPR002018">
    <property type="entry name" value="CarbesteraseB"/>
</dbReference>